<dbReference type="PANTHER" id="PTHR11908">
    <property type="entry name" value="XANTHINE DEHYDROGENASE"/>
    <property type="match status" value="1"/>
</dbReference>
<dbReference type="Gene3D" id="3.30.365.10">
    <property type="entry name" value="Aldehyde oxidase/xanthine dehydrogenase, molybdopterin binding domain"/>
    <property type="match status" value="2"/>
</dbReference>
<evidence type="ECO:0000313" key="3">
    <source>
        <dbReference type="EMBL" id="CAB3987357.1"/>
    </source>
</evidence>
<gene>
    <name evidence="3" type="ORF">PACLA_8A019206</name>
</gene>
<proteinExistence type="predicted"/>
<dbReference type="PANTHER" id="PTHR11908:SF132">
    <property type="entry name" value="ALDEHYDE OXIDASE 1-RELATED"/>
    <property type="match status" value="1"/>
</dbReference>
<dbReference type="GO" id="GO:0005506">
    <property type="term" value="F:iron ion binding"/>
    <property type="evidence" value="ECO:0007669"/>
    <property type="project" value="InterPro"/>
</dbReference>
<dbReference type="Pfam" id="PF02738">
    <property type="entry name" value="MoCoBD_1"/>
    <property type="match status" value="1"/>
</dbReference>
<evidence type="ECO:0000313" key="4">
    <source>
        <dbReference type="Proteomes" id="UP001152795"/>
    </source>
</evidence>
<dbReference type="GO" id="GO:0016491">
    <property type="term" value="F:oxidoreductase activity"/>
    <property type="evidence" value="ECO:0007669"/>
    <property type="project" value="InterPro"/>
</dbReference>
<comment type="caution">
    <text evidence="3">The sequence shown here is derived from an EMBL/GenBank/DDBJ whole genome shotgun (WGS) entry which is preliminary data.</text>
</comment>
<dbReference type="OrthoDB" id="8300278at2759"/>
<evidence type="ECO:0000259" key="2">
    <source>
        <dbReference type="Pfam" id="PF02738"/>
    </source>
</evidence>
<accession>A0A7D9HKM1</accession>
<evidence type="ECO:0000256" key="1">
    <source>
        <dbReference type="ARBA" id="ARBA00022505"/>
    </source>
</evidence>
<dbReference type="InterPro" id="IPR008274">
    <property type="entry name" value="AldOxase/xan_DH_MoCoBD1"/>
</dbReference>
<reference evidence="3" key="1">
    <citation type="submission" date="2020-04" db="EMBL/GenBank/DDBJ databases">
        <authorList>
            <person name="Alioto T."/>
            <person name="Alioto T."/>
            <person name="Gomez Garrido J."/>
        </authorList>
    </citation>
    <scope>NUCLEOTIDE SEQUENCE</scope>
    <source>
        <strain evidence="3">A484AB</strain>
    </source>
</reference>
<dbReference type="AlphaFoldDB" id="A0A7D9HKM1"/>
<feature type="non-terminal residue" evidence="3">
    <location>
        <position position="113"/>
    </location>
</feature>
<dbReference type="Proteomes" id="UP001152795">
    <property type="component" value="Unassembled WGS sequence"/>
</dbReference>
<keyword evidence="1" id="KW-0500">Molybdenum</keyword>
<sequence length="113" mass="12245">MLGILTSTILSTNTGQTRRINILISCVHVTCKRCGGAYGGKIIRASANSTACAVAAYVTNRPVRLRMNFKTNMEMVGKRFPYLAKYKVGVTSEGLLKAVDLTYYTACGNATNE</sequence>
<dbReference type="InterPro" id="IPR016208">
    <property type="entry name" value="Ald_Oxase/xanthine_DH-like"/>
</dbReference>
<dbReference type="EMBL" id="CACRXK020001161">
    <property type="protein sequence ID" value="CAB3987357.1"/>
    <property type="molecule type" value="Genomic_DNA"/>
</dbReference>
<name>A0A7D9HKM1_PARCT</name>
<organism evidence="3 4">
    <name type="scientific">Paramuricea clavata</name>
    <name type="common">Red gorgonian</name>
    <name type="synonym">Violescent sea-whip</name>
    <dbReference type="NCBI Taxonomy" id="317549"/>
    <lineage>
        <taxon>Eukaryota</taxon>
        <taxon>Metazoa</taxon>
        <taxon>Cnidaria</taxon>
        <taxon>Anthozoa</taxon>
        <taxon>Octocorallia</taxon>
        <taxon>Malacalcyonacea</taxon>
        <taxon>Plexauridae</taxon>
        <taxon>Paramuricea</taxon>
    </lineage>
</organism>
<dbReference type="InterPro" id="IPR037165">
    <property type="entry name" value="AldOxase/xan_DH_Mopterin-bd_sf"/>
</dbReference>
<protein>
    <submittedName>
        <fullName evidence="3">Xanthine dehydrogenase-like</fullName>
    </submittedName>
</protein>
<dbReference type="SUPFAM" id="SSF56003">
    <property type="entry name" value="Molybdenum cofactor-binding domain"/>
    <property type="match status" value="1"/>
</dbReference>
<keyword evidence="4" id="KW-1185">Reference proteome</keyword>
<feature type="domain" description="Aldehyde oxidase/xanthine dehydrogenase first molybdopterin binding" evidence="2">
    <location>
        <begin position="21"/>
        <end position="110"/>
    </location>
</feature>